<feature type="domain" description="UspA" evidence="2">
    <location>
        <begin position="124"/>
        <end position="239"/>
    </location>
</feature>
<evidence type="ECO:0000313" key="4">
    <source>
        <dbReference type="Proteomes" id="UP000612282"/>
    </source>
</evidence>
<dbReference type="PANTHER" id="PTHR46268:SF6">
    <property type="entry name" value="UNIVERSAL STRESS PROTEIN UP12"/>
    <property type="match status" value="1"/>
</dbReference>
<evidence type="ECO:0000313" key="3">
    <source>
        <dbReference type="EMBL" id="GID52093.1"/>
    </source>
</evidence>
<dbReference type="CDD" id="cd00293">
    <property type="entry name" value="USP-like"/>
    <property type="match status" value="1"/>
</dbReference>
<dbReference type="RefSeq" id="WP_203792911.1">
    <property type="nucleotide sequence ID" value="NZ_BAAAQE010000090.1"/>
</dbReference>
<dbReference type="EMBL" id="BOMG01000008">
    <property type="protein sequence ID" value="GID52093.1"/>
    <property type="molecule type" value="Genomic_DNA"/>
</dbReference>
<evidence type="ECO:0000256" key="1">
    <source>
        <dbReference type="ARBA" id="ARBA00008791"/>
    </source>
</evidence>
<dbReference type="PANTHER" id="PTHR46268">
    <property type="entry name" value="STRESS RESPONSE PROTEIN NHAX"/>
    <property type="match status" value="1"/>
</dbReference>
<gene>
    <name evidence="3" type="ORF">Aco03nite_004970</name>
</gene>
<evidence type="ECO:0000259" key="2">
    <source>
        <dbReference type="Pfam" id="PF00582"/>
    </source>
</evidence>
<comment type="caution">
    <text evidence="3">The sequence shown here is derived from an EMBL/GenBank/DDBJ whole genome shotgun (WGS) entry which is preliminary data.</text>
</comment>
<dbReference type="InterPro" id="IPR006015">
    <property type="entry name" value="Universal_stress_UspA"/>
</dbReference>
<organism evidence="3 4">
    <name type="scientific">Actinoplanes couchii</name>
    <dbReference type="NCBI Taxonomy" id="403638"/>
    <lineage>
        <taxon>Bacteria</taxon>
        <taxon>Bacillati</taxon>
        <taxon>Actinomycetota</taxon>
        <taxon>Actinomycetes</taxon>
        <taxon>Micromonosporales</taxon>
        <taxon>Micromonosporaceae</taxon>
        <taxon>Actinoplanes</taxon>
    </lineage>
</organism>
<keyword evidence="4" id="KW-1185">Reference proteome</keyword>
<dbReference type="Proteomes" id="UP000612282">
    <property type="component" value="Unassembled WGS sequence"/>
</dbReference>
<dbReference type="InterPro" id="IPR014729">
    <property type="entry name" value="Rossmann-like_a/b/a_fold"/>
</dbReference>
<sequence length="251" mass="25584">MHIVVGVGRLPADSAAIRHAAREAVSRGRVLRVVHAFGGPAGSGYGPARRVASHLVDEAVAAAQRYTPGVRARGQLVDGPAGRVLLRLSRTAVLLVIGEPSAQVVTGAWCPVAVARTHRTPSGPVVAAVDGSPGAEPVLRFAAETARRRGGALHVLHVAAPGRATDGGPVLAAVLKRVPEADGALRRVLTGSPAATLIGVSHRAGLLVLGPRDTAPGGRLGTVADTVLRHSACPAVLVRASLENPIRAEAR</sequence>
<dbReference type="SUPFAM" id="SSF52402">
    <property type="entry name" value="Adenine nucleotide alpha hydrolases-like"/>
    <property type="match status" value="2"/>
</dbReference>
<comment type="similarity">
    <text evidence="1">Belongs to the universal stress protein A family.</text>
</comment>
<name>A0ABQ3X0Q0_9ACTN</name>
<dbReference type="PRINTS" id="PR01438">
    <property type="entry name" value="UNVRSLSTRESS"/>
</dbReference>
<protein>
    <submittedName>
        <fullName evidence="3">Universal stress protein</fullName>
    </submittedName>
</protein>
<dbReference type="Pfam" id="PF00582">
    <property type="entry name" value="Usp"/>
    <property type="match status" value="1"/>
</dbReference>
<reference evidence="3 4" key="1">
    <citation type="submission" date="2021-01" db="EMBL/GenBank/DDBJ databases">
        <title>Whole genome shotgun sequence of Actinoplanes couchii NBRC 106145.</title>
        <authorList>
            <person name="Komaki H."/>
            <person name="Tamura T."/>
        </authorList>
    </citation>
    <scope>NUCLEOTIDE SEQUENCE [LARGE SCALE GENOMIC DNA]</scope>
    <source>
        <strain evidence="3 4">NBRC 106145</strain>
    </source>
</reference>
<accession>A0ABQ3X0Q0</accession>
<proteinExistence type="inferred from homology"/>
<dbReference type="InterPro" id="IPR006016">
    <property type="entry name" value="UspA"/>
</dbReference>
<dbReference type="Gene3D" id="3.40.50.620">
    <property type="entry name" value="HUPs"/>
    <property type="match status" value="2"/>
</dbReference>